<dbReference type="InterPro" id="IPR000182">
    <property type="entry name" value="GNAT_dom"/>
</dbReference>
<feature type="domain" description="N-acetyltransferase" evidence="1">
    <location>
        <begin position="5"/>
        <end position="169"/>
    </location>
</feature>
<dbReference type="Gene3D" id="3.40.630.30">
    <property type="match status" value="1"/>
</dbReference>
<sequence>MEMYLEFRKAISDDSSEIWDILQDAIIRRKNDGSRQWQDGYPNLETVKSDIEKGCGYVLLVDGIIAGYSALILNDEPAYNDIEGEWLTNGNFLVVHRVAISDKFAGKGLSKNIFTFIEDVAKENNTFSIKVDTNFDNLAMLAILEKFGYQYCGEVHFRGSARKAFEKVL</sequence>
<dbReference type="Pfam" id="PF00583">
    <property type="entry name" value="Acetyltransf_1"/>
    <property type="match status" value="1"/>
</dbReference>
<accession>A0A3N0X7A5</accession>
<evidence type="ECO:0000313" key="3">
    <source>
        <dbReference type="Proteomes" id="UP000267623"/>
    </source>
</evidence>
<keyword evidence="2" id="KW-0808">Transferase</keyword>
<dbReference type="AlphaFoldDB" id="A0A3N0X7A5"/>
<organism evidence="2 3">
    <name type="scientific">Epilithonimonas hominis</name>
    <dbReference type="NCBI Taxonomy" id="420404"/>
    <lineage>
        <taxon>Bacteria</taxon>
        <taxon>Pseudomonadati</taxon>
        <taxon>Bacteroidota</taxon>
        <taxon>Flavobacteriia</taxon>
        <taxon>Flavobacteriales</taxon>
        <taxon>Weeksellaceae</taxon>
        <taxon>Chryseobacterium group</taxon>
        <taxon>Epilithonimonas</taxon>
    </lineage>
</organism>
<evidence type="ECO:0000313" key="2">
    <source>
        <dbReference type="EMBL" id="ROI13254.1"/>
    </source>
</evidence>
<reference evidence="3" key="2">
    <citation type="submission" date="2018-11" db="EMBL/GenBank/DDBJ databases">
        <title>Proposal to divide the Flavobacteriaceae and reorganize its genera based on Amino Acid Identity values calculated from whole genome sequences.</title>
        <authorList>
            <person name="Nicholson A.C."/>
            <person name="Gulvik C.A."/>
            <person name="Whitney A.M."/>
            <person name="Humrighouse B.W."/>
            <person name="Bell M."/>
            <person name="Holmes B."/>
            <person name="Steigerwalt A."/>
            <person name="Villarma A."/>
            <person name="Sheth M."/>
            <person name="Batra D."/>
            <person name="Pryor J."/>
            <person name="Bernardet J.-F."/>
            <person name="Hugo C."/>
            <person name="Kampfer P."/>
            <person name="Newman J."/>
            <person name="Mcquiston J."/>
        </authorList>
    </citation>
    <scope>NUCLEOTIDE SEQUENCE [LARGE SCALE GENOMIC DNA]</scope>
    <source>
        <strain evidence="3">DSM 22165</strain>
    </source>
</reference>
<comment type="caution">
    <text evidence="2">The sequence shown here is derived from an EMBL/GenBank/DDBJ whole genome shotgun (WGS) entry which is preliminary data.</text>
</comment>
<dbReference type="RefSeq" id="WP_123281546.1">
    <property type="nucleotide sequence ID" value="NZ_RJTU01000061.1"/>
</dbReference>
<gene>
    <name evidence="2" type="ORF">EGH73_09010</name>
</gene>
<protein>
    <submittedName>
        <fullName evidence="2">GNAT family N-acetyltransferase</fullName>
    </submittedName>
</protein>
<proteinExistence type="predicted"/>
<dbReference type="InterPro" id="IPR016181">
    <property type="entry name" value="Acyl_CoA_acyltransferase"/>
</dbReference>
<reference evidence="3" key="1">
    <citation type="submission" date="2018-11" db="EMBL/GenBank/DDBJ databases">
        <title>Proposal to divide the Flavobacteriaceae and reorganize its genera based on Amino Acid Identity values calculated from whole genome sequences.</title>
        <authorList>
            <person name="Nicholson A.C."/>
            <person name="Gulvik C.A."/>
            <person name="Whitney A.M."/>
            <person name="Humrighouse B.W."/>
            <person name="Bell M."/>
            <person name="Holmes B."/>
            <person name="Steigerwalt A."/>
            <person name="Villarma A."/>
            <person name="Sheth M."/>
            <person name="Batra D."/>
            <person name="Pryor J."/>
            <person name="Bernardet J.-F."/>
            <person name="Hugo C."/>
            <person name="Kampfer P."/>
            <person name="Newman J."/>
            <person name="Mcquiston J.R."/>
        </authorList>
    </citation>
    <scope>NUCLEOTIDE SEQUENCE [LARGE SCALE GENOMIC DNA]</scope>
    <source>
        <strain evidence="3">DSM 22165</strain>
    </source>
</reference>
<evidence type="ECO:0000259" key="1">
    <source>
        <dbReference type="PROSITE" id="PS51186"/>
    </source>
</evidence>
<dbReference type="CDD" id="cd04301">
    <property type="entry name" value="NAT_SF"/>
    <property type="match status" value="1"/>
</dbReference>
<name>A0A3N0X7A5_9FLAO</name>
<dbReference type="SUPFAM" id="SSF55729">
    <property type="entry name" value="Acyl-CoA N-acyltransferases (Nat)"/>
    <property type="match status" value="1"/>
</dbReference>
<dbReference type="EMBL" id="RJTU01000061">
    <property type="protein sequence ID" value="ROI13254.1"/>
    <property type="molecule type" value="Genomic_DNA"/>
</dbReference>
<dbReference type="PROSITE" id="PS51186">
    <property type="entry name" value="GNAT"/>
    <property type="match status" value="1"/>
</dbReference>
<dbReference type="GO" id="GO:0016747">
    <property type="term" value="F:acyltransferase activity, transferring groups other than amino-acyl groups"/>
    <property type="evidence" value="ECO:0007669"/>
    <property type="project" value="InterPro"/>
</dbReference>
<dbReference type="Proteomes" id="UP000267623">
    <property type="component" value="Unassembled WGS sequence"/>
</dbReference>